<gene>
    <name evidence="1" type="ORF">BFJ65_g10790</name>
</gene>
<name>A0A3L6NAH4_FUSOX</name>
<dbReference type="EMBL" id="MRCU01000007">
    <property type="protein sequence ID" value="RKK14223.1"/>
    <property type="molecule type" value="Genomic_DNA"/>
</dbReference>
<proteinExistence type="predicted"/>
<evidence type="ECO:0000313" key="1">
    <source>
        <dbReference type="EMBL" id="RKK14223.1"/>
    </source>
</evidence>
<organism evidence="1">
    <name type="scientific">Fusarium oxysporum f. sp. cepae</name>
    <dbReference type="NCBI Taxonomy" id="396571"/>
    <lineage>
        <taxon>Eukaryota</taxon>
        <taxon>Fungi</taxon>
        <taxon>Dikarya</taxon>
        <taxon>Ascomycota</taxon>
        <taxon>Pezizomycotina</taxon>
        <taxon>Sordariomycetes</taxon>
        <taxon>Hypocreomycetidae</taxon>
        <taxon>Hypocreales</taxon>
        <taxon>Nectriaceae</taxon>
        <taxon>Fusarium</taxon>
        <taxon>Fusarium oxysporum species complex</taxon>
    </lineage>
</organism>
<accession>A0A3L6NAH4</accession>
<comment type="caution">
    <text evidence="1">The sequence shown here is derived from an EMBL/GenBank/DDBJ whole genome shotgun (WGS) entry which is preliminary data.</text>
</comment>
<reference evidence="1" key="1">
    <citation type="journal article" date="2018" name="Sci. Rep.">
        <title>Characterisation of pathogen-specific regions and novel effector candidates in Fusarium oxysporum f. sp. cepae.</title>
        <authorList>
            <person name="Armitage A.D."/>
            <person name="Taylor A."/>
            <person name="Sobczyk M.K."/>
            <person name="Baxter L."/>
            <person name="Greenfield B.P."/>
            <person name="Bates H.J."/>
            <person name="Wilson F."/>
            <person name="Jackson A.C."/>
            <person name="Ott S."/>
            <person name="Harrison R.J."/>
            <person name="Clarkson J.P."/>
        </authorList>
    </citation>
    <scope>NUCLEOTIDE SEQUENCE [LARGE SCALE GENOMIC DNA]</scope>
    <source>
        <strain evidence="1">FoC_Fus2</strain>
    </source>
</reference>
<dbReference type="Proteomes" id="UP000270866">
    <property type="component" value="Chromosome 9"/>
</dbReference>
<dbReference type="AlphaFoldDB" id="A0A3L6NAH4"/>
<protein>
    <submittedName>
        <fullName evidence="1">Uncharacterized protein</fullName>
    </submittedName>
</protein>
<sequence length="46" mass="5066">MCSYARQTTAARILAVAGEQLRDAGGSQPESVQKNLNQWLEETKSQ</sequence>